<protein>
    <recommendedName>
        <fullName evidence="1">Methyltransferase domain-containing protein</fullName>
    </recommendedName>
</protein>
<keyword evidence="3" id="KW-1185">Reference proteome</keyword>
<dbReference type="InterPro" id="IPR029063">
    <property type="entry name" value="SAM-dependent_MTases_sf"/>
</dbReference>
<dbReference type="Pfam" id="PF13649">
    <property type="entry name" value="Methyltransf_25"/>
    <property type="match status" value="1"/>
</dbReference>
<evidence type="ECO:0000313" key="3">
    <source>
        <dbReference type="Proteomes" id="UP001304243"/>
    </source>
</evidence>
<dbReference type="SUPFAM" id="SSF53335">
    <property type="entry name" value="S-adenosyl-L-methionine-dependent methyltransferases"/>
    <property type="match status" value="1"/>
</dbReference>
<dbReference type="PANTHER" id="PTHR43591">
    <property type="entry name" value="METHYLTRANSFERASE"/>
    <property type="match status" value="1"/>
</dbReference>
<gene>
    <name evidence="2" type="ORF">ATC70_008502</name>
</gene>
<dbReference type="Proteomes" id="UP001304243">
    <property type="component" value="Unassembled WGS sequence"/>
</dbReference>
<proteinExistence type="predicted"/>
<dbReference type="GeneID" id="89952188"/>
<evidence type="ECO:0000313" key="2">
    <source>
        <dbReference type="EMBL" id="KAK4520368.1"/>
    </source>
</evidence>
<feature type="domain" description="Methyltransferase" evidence="1">
    <location>
        <begin position="1"/>
        <end position="79"/>
    </location>
</feature>
<dbReference type="InterPro" id="IPR041698">
    <property type="entry name" value="Methyltransf_25"/>
</dbReference>
<reference evidence="2 3" key="1">
    <citation type="submission" date="2022-11" db="EMBL/GenBank/DDBJ databases">
        <title>Mucor velutinosus strain NIH1002 WGS.</title>
        <authorList>
            <person name="Subramanian P."/>
            <person name="Mullikin J.C."/>
            <person name="Segre J.A."/>
            <person name="Zelazny A.M."/>
        </authorList>
    </citation>
    <scope>NUCLEOTIDE SEQUENCE [LARGE SCALE GENOMIC DNA]</scope>
    <source>
        <strain evidence="2 3">NIH1002</strain>
    </source>
</reference>
<dbReference type="EMBL" id="JASEJX010000011">
    <property type="protein sequence ID" value="KAK4520368.1"/>
    <property type="molecule type" value="Genomic_DNA"/>
</dbReference>
<organism evidence="2 3">
    <name type="scientific">Mucor velutinosus</name>
    <dbReference type="NCBI Taxonomy" id="708070"/>
    <lineage>
        <taxon>Eukaryota</taxon>
        <taxon>Fungi</taxon>
        <taxon>Fungi incertae sedis</taxon>
        <taxon>Mucoromycota</taxon>
        <taxon>Mucoromycotina</taxon>
        <taxon>Mucoromycetes</taxon>
        <taxon>Mucorales</taxon>
        <taxon>Mucorineae</taxon>
        <taxon>Mucoraceae</taxon>
        <taxon>Mucor</taxon>
    </lineage>
</organism>
<evidence type="ECO:0000259" key="1">
    <source>
        <dbReference type="Pfam" id="PF13649"/>
    </source>
</evidence>
<comment type="caution">
    <text evidence="2">The sequence shown here is derived from an EMBL/GenBank/DDBJ whole genome shotgun (WGS) entry which is preliminary data.</text>
</comment>
<dbReference type="RefSeq" id="XP_064687034.1">
    <property type="nucleotide sequence ID" value="XM_064827750.1"/>
</dbReference>
<dbReference type="PANTHER" id="PTHR43591:SF50">
    <property type="entry name" value="METHYLTRANSFERASE DOMAIN-CONTAINING PROTEIN-RELATED"/>
    <property type="match status" value="1"/>
</dbReference>
<dbReference type="Gene3D" id="3.40.50.150">
    <property type="entry name" value="Vaccinia Virus protein VP39"/>
    <property type="match status" value="1"/>
</dbReference>
<accession>A0AAN7DNF0</accession>
<name>A0AAN7DNF0_9FUNG</name>
<dbReference type="AlphaFoldDB" id="A0AAN7DNF0"/>
<sequence>MAKEFSNSKFHGIDITPQAFPEGVKPDNCEFQVANIAEHIPYPDSTFDCIHQRLLVMGLTHKSWDNTPKEMFRVLKPGGYIELHECHYLVVTDMLKSHQIPASIALGLDDRVSNAGFDVERIIITPMPINHKGKAGELLWQALKFCVDTRLLIH</sequence>